<evidence type="ECO:0000256" key="4">
    <source>
        <dbReference type="ARBA" id="ARBA00022679"/>
    </source>
</evidence>
<sequence length="284" mass="31435">MNAYLEIIRPGNAVMGVIAVVLMAIIGENYNLPIILGGIAVFLAMGGGNVINDYFDHKIDAINKPNRPIPSGRISLKNAKLYAYLLFLLSIIIGFIISYLVNSLIPGIIVIISLLLMYYYAYTLKKIAIIGNMSISILTGLCFIFGGFIIGSETMTTNIIIISLYLGFFAFIMTMAREITKDMEDIEGDKAENARTFPILYGMKKSSYLAGFLMILASILSPILYFNGIFSIYYILVLFFAIITFFYGAYTILKDQSTKNAKKASKLVKIGMMIAFISFAIGSF</sequence>
<dbReference type="InterPro" id="IPR000537">
    <property type="entry name" value="UbiA_prenyltransferase"/>
</dbReference>
<keyword evidence="5 12" id="KW-0812">Transmembrane</keyword>
<dbReference type="RefSeq" id="WP_080460454.1">
    <property type="nucleotide sequence ID" value="NZ_JXMW01000010.1"/>
</dbReference>
<evidence type="ECO:0000256" key="10">
    <source>
        <dbReference type="ARBA" id="ARBA00023209"/>
    </source>
</evidence>
<organism evidence="13 14">
    <name type="scientific">Methanobrevibacter arboriphilus JCM 13429 = DSM 1125</name>
    <dbReference type="NCBI Taxonomy" id="1300164"/>
    <lineage>
        <taxon>Archaea</taxon>
        <taxon>Methanobacteriati</taxon>
        <taxon>Methanobacteriota</taxon>
        <taxon>Methanomada group</taxon>
        <taxon>Methanobacteria</taxon>
        <taxon>Methanobacteriales</taxon>
        <taxon>Methanobacteriaceae</taxon>
        <taxon>Methanobrevibacter</taxon>
    </lineage>
</organism>
<dbReference type="AlphaFoldDB" id="A0A1V6N289"/>
<proteinExistence type="inferred from homology"/>
<dbReference type="EMBL" id="JXMW01000010">
    <property type="protein sequence ID" value="OQD58764.1"/>
    <property type="molecule type" value="Genomic_DNA"/>
</dbReference>
<dbReference type="GO" id="GO:0005886">
    <property type="term" value="C:plasma membrane"/>
    <property type="evidence" value="ECO:0007669"/>
    <property type="project" value="UniProtKB-SubCell"/>
</dbReference>
<dbReference type="PANTHER" id="PTHR42723:SF1">
    <property type="entry name" value="CHLOROPHYLL SYNTHASE, CHLOROPLASTIC"/>
    <property type="match status" value="1"/>
</dbReference>
<keyword evidence="6 12" id="KW-0460">Magnesium</keyword>
<dbReference type="Proteomes" id="UP000191661">
    <property type="component" value="Unassembled WGS sequence"/>
</dbReference>
<feature type="transmembrane region" description="Helical" evidence="12">
    <location>
        <begin position="7"/>
        <end position="26"/>
    </location>
</feature>
<feature type="transmembrane region" description="Helical" evidence="12">
    <location>
        <begin position="32"/>
        <end position="51"/>
    </location>
</feature>
<feature type="transmembrane region" description="Helical" evidence="12">
    <location>
        <begin position="104"/>
        <end position="122"/>
    </location>
</feature>
<comment type="caution">
    <text evidence="13">The sequence shown here is derived from an EMBL/GenBank/DDBJ whole genome shotgun (WGS) entry which is preliminary data.</text>
</comment>
<comment type="subcellular location">
    <subcellularLocation>
        <location evidence="1 12">Cell membrane</location>
        <topology evidence="1 12">Multi-pass membrane protein</topology>
    </subcellularLocation>
</comment>
<dbReference type="HAMAP" id="MF_01286">
    <property type="entry name" value="DGGGP_synth"/>
    <property type="match status" value="1"/>
</dbReference>
<dbReference type="GO" id="GO:0047295">
    <property type="term" value="F:geranylgeranylglycerol-phosphate geranylgeranyltransferase activity"/>
    <property type="evidence" value="ECO:0007669"/>
    <property type="project" value="UniProtKB-UniRule"/>
</dbReference>
<keyword evidence="8 12" id="KW-0443">Lipid metabolism</keyword>
<dbReference type="Gene3D" id="1.20.120.1780">
    <property type="entry name" value="UbiA prenyltransferase"/>
    <property type="match status" value="1"/>
</dbReference>
<dbReference type="InterPro" id="IPR050475">
    <property type="entry name" value="Prenyltransferase_related"/>
</dbReference>
<comment type="cofactor">
    <cofactor evidence="12">
        <name>Mg(2+)</name>
        <dbReference type="ChEBI" id="CHEBI:18420"/>
    </cofactor>
</comment>
<evidence type="ECO:0000256" key="3">
    <source>
        <dbReference type="ARBA" id="ARBA00022516"/>
    </source>
</evidence>
<keyword evidence="10 12" id="KW-0594">Phospholipid biosynthesis</keyword>
<dbReference type="InterPro" id="IPR023547">
    <property type="entry name" value="DGGGP_synth"/>
</dbReference>
<evidence type="ECO:0000256" key="7">
    <source>
        <dbReference type="ARBA" id="ARBA00022989"/>
    </source>
</evidence>
<dbReference type="PANTHER" id="PTHR42723">
    <property type="entry name" value="CHLOROPHYLL SYNTHASE"/>
    <property type="match status" value="1"/>
</dbReference>
<gene>
    <name evidence="13" type="ORF">MBBAR_10c01050</name>
</gene>
<dbReference type="Pfam" id="PF01040">
    <property type="entry name" value="UbiA"/>
    <property type="match status" value="1"/>
</dbReference>
<comment type="pathway">
    <text evidence="12">Membrane lipid metabolism; glycerophospholipid metabolism.</text>
</comment>
<protein>
    <recommendedName>
        <fullName evidence="12">Digeranylgeranylglyceryl phosphate synthase</fullName>
        <shortName evidence="12">DGGGP synthase</shortName>
        <shortName evidence="12">DGGGPS</shortName>
        <ecNumber evidence="12">2.5.1.42</ecNumber>
    </recommendedName>
    <alternativeName>
        <fullName evidence="12">(S)-2,3-di-O-geranylgeranylglyceryl phosphate synthase</fullName>
    </alternativeName>
    <alternativeName>
        <fullName evidence="12">Geranylgeranylglycerol-phosphate geranylgeranyltransferase</fullName>
    </alternativeName>
</protein>
<keyword evidence="7 12" id="KW-1133">Transmembrane helix</keyword>
<dbReference type="GO" id="GO:0000287">
    <property type="term" value="F:magnesium ion binding"/>
    <property type="evidence" value="ECO:0007669"/>
    <property type="project" value="UniProtKB-UniRule"/>
</dbReference>
<evidence type="ECO:0000256" key="6">
    <source>
        <dbReference type="ARBA" id="ARBA00022842"/>
    </source>
</evidence>
<name>A0A1V6N289_METAZ</name>
<dbReference type="GO" id="GO:0046474">
    <property type="term" value="P:glycerophospholipid biosynthetic process"/>
    <property type="evidence" value="ECO:0007669"/>
    <property type="project" value="UniProtKB-UniRule"/>
</dbReference>
<keyword evidence="9 12" id="KW-0472">Membrane</keyword>
<keyword evidence="14" id="KW-1185">Reference proteome</keyword>
<evidence type="ECO:0000313" key="13">
    <source>
        <dbReference type="EMBL" id="OQD58764.1"/>
    </source>
</evidence>
<dbReference type="InterPro" id="IPR044878">
    <property type="entry name" value="UbiA_sf"/>
</dbReference>
<accession>A0A1V6N289</accession>
<evidence type="ECO:0000313" key="14">
    <source>
        <dbReference type="Proteomes" id="UP000191661"/>
    </source>
</evidence>
<evidence type="ECO:0000256" key="2">
    <source>
        <dbReference type="ARBA" id="ARBA00022475"/>
    </source>
</evidence>
<comment type="function">
    <text evidence="12">Prenyltransferase that catalyzes the transfer of the geranylgeranyl moiety of geranylgeranyl diphosphate (GGPP) to the C2 hydroxyl of (S)-3-O-geranylgeranylglyceryl phosphate (GGGP). This reaction is the second ether-bond-formation step in the biosynthesis of archaeal membrane lipids.</text>
</comment>
<evidence type="ECO:0000256" key="1">
    <source>
        <dbReference type="ARBA" id="ARBA00004651"/>
    </source>
</evidence>
<feature type="transmembrane region" description="Helical" evidence="12">
    <location>
        <begin position="232"/>
        <end position="252"/>
    </location>
</feature>
<keyword evidence="2 12" id="KW-1003">Cell membrane</keyword>
<feature type="transmembrane region" description="Helical" evidence="12">
    <location>
        <begin position="264"/>
        <end position="282"/>
    </location>
</feature>
<dbReference type="NCBIfam" id="NF009523">
    <property type="entry name" value="PRK12884.1"/>
    <property type="match status" value="1"/>
</dbReference>
<keyword evidence="3 12" id="KW-0444">Lipid biosynthesis</keyword>
<evidence type="ECO:0000256" key="8">
    <source>
        <dbReference type="ARBA" id="ARBA00023098"/>
    </source>
</evidence>
<feature type="transmembrane region" description="Helical" evidence="12">
    <location>
        <begin position="208"/>
        <end position="226"/>
    </location>
</feature>
<keyword evidence="4 12" id="KW-0808">Transferase</keyword>
<feature type="transmembrane region" description="Helical" evidence="12">
    <location>
        <begin position="81"/>
        <end position="98"/>
    </location>
</feature>
<dbReference type="CDD" id="cd13961">
    <property type="entry name" value="PT_UbiA_DGGGPS"/>
    <property type="match status" value="1"/>
</dbReference>
<evidence type="ECO:0000256" key="9">
    <source>
        <dbReference type="ARBA" id="ARBA00023136"/>
    </source>
</evidence>
<evidence type="ECO:0000256" key="11">
    <source>
        <dbReference type="ARBA" id="ARBA00023264"/>
    </source>
</evidence>
<dbReference type="UniPathway" id="UPA00940"/>
<dbReference type="Gene3D" id="1.10.357.140">
    <property type="entry name" value="UbiA prenyltransferase"/>
    <property type="match status" value="1"/>
</dbReference>
<dbReference type="OrthoDB" id="11851at2157"/>
<comment type="similarity">
    <text evidence="12">Belongs to the UbiA prenyltransferase family. DGGGP synthase subfamily.</text>
</comment>
<feature type="transmembrane region" description="Helical" evidence="12">
    <location>
        <begin position="156"/>
        <end position="176"/>
    </location>
</feature>
<feature type="transmembrane region" description="Helical" evidence="12">
    <location>
        <begin position="129"/>
        <end position="150"/>
    </location>
</feature>
<evidence type="ECO:0000256" key="5">
    <source>
        <dbReference type="ARBA" id="ARBA00022692"/>
    </source>
</evidence>
<evidence type="ECO:0000256" key="12">
    <source>
        <dbReference type="HAMAP-Rule" id="MF_01286"/>
    </source>
</evidence>
<reference evidence="13 14" key="1">
    <citation type="submission" date="2014-12" db="EMBL/GenBank/DDBJ databases">
        <title>Genome sequence of Methanobrevibacter arboriphilicus DH1, DSM1125.</title>
        <authorList>
            <person name="Poehlein A."/>
            <person name="Thauer R.K."/>
            <person name="Seedorf H."/>
            <person name="Daniel R."/>
        </authorList>
    </citation>
    <scope>NUCLEOTIDE SEQUENCE [LARGE SCALE GENOMIC DNA]</scope>
    <source>
        <strain evidence="13 14">DH1</strain>
    </source>
</reference>
<comment type="catalytic activity">
    <reaction evidence="12">
        <text>sn-3-O-(geranylgeranyl)glycerol 1-phosphate + (2E,6E,10E)-geranylgeranyl diphosphate = 2,3-bis-O-(geranylgeranyl)-sn-glycerol 1-phosphate + diphosphate</text>
        <dbReference type="Rhea" id="RHEA:18109"/>
        <dbReference type="ChEBI" id="CHEBI:33019"/>
        <dbReference type="ChEBI" id="CHEBI:57677"/>
        <dbReference type="ChEBI" id="CHEBI:58756"/>
        <dbReference type="ChEBI" id="CHEBI:58837"/>
        <dbReference type="EC" id="2.5.1.42"/>
    </reaction>
</comment>
<dbReference type="EC" id="2.5.1.42" evidence="12"/>
<keyword evidence="11 12" id="KW-1208">Phospholipid metabolism</keyword>